<dbReference type="InterPro" id="IPR023214">
    <property type="entry name" value="HAD_sf"/>
</dbReference>
<dbReference type="Gene3D" id="3.40.50.1000">
    <property type="entry name" value="HAD superfamily/HAD-like"/>
    <property type="match status" value="1"/>
</dbReference>
<dbReference type="Pfam" id="PF00702">
    <property type="entry name" value="Hydrolase"/>
    <property type="match status" value="1"/>
</dbReference>
<dbReference type="PANTHER" id="PTHR43316:SF3">
    <property type="entry name" value="HALOACID DEHALOGENASE, TYPE II (AFU_ORTHOLOGUE AFUA_2G07750)-RELATED"/>
    <property type="match status" value="1"/>
</dbReference>
<evidence type="ECO:0000313" key="4">
    <source>
        <dbReference type="Proteomes" id="UP001500730"/>
    </source>
</evidence>
<dbReference type="PRINTS" id="PR00413">
    <property type="entry name" value="HADHALOGNASE"/>
</dbReference>
<gene>
    <name evidence="3" type="ORF">GCM10009858_45850</name>
</gene>
<name>A0ABN3MM07_9MICO</name>
<organism evidence="3 4">
    <name type="scientific">Terrabacter carboxydivorans</name>
    <dbReference type="NCBI Taxonomy" id="619730"/>
    <lineage>
        <taxon>Bacteria</taxon>
        <taxon>Bacillati</taxon>
        <taxon>Actinomycetota</taxon>
        <taxon>Actinomycetes</taxon>
        <taxon>Micrococcales</taxon>
        <taxon>Intrasporangiaceae</taxon>
        <taxon>Terrabacter</taxon>
    </lineage>
</organism>
<dbReference type="Gene3D" id="1.10.150.240">
    <property type="entry name" value="Putative phosphatase, domain 2"/>
    <property type="match status" value="1"/>
</dbReference>
<dbReference type="InterPro" id="IPR051540">
    <property type="entry name" value="S-2-haloacid_dehalogenase"/>
</dbReference>
<keyword evidence="4" id="KW-1185">Reference proteome</keyword>
<dbReference type="InterPro" id="IPR023198">
    <property type="entry name" value="PGP-like_dom2"/>
</dbReference>
<dbReference type="InterPro" id="IPR006439">
    <property type="entry name" value="HAD-SF_hydro_IA"/>
</dbReference>
<dbReference type="SFLD" id="SFLDS00003">
    <property type="entry name" value="Haloacid_Dehalogenase"/>
    <property type="match status" value="1"/>
</dbReference>
<evidence type="ECO:0000256" key="1">
    <source>
        <dbReference type="ARBA" id="ARBA00008106"/>
    </source>
</evidence>
<dbReference type="InterPro" id="IPR036412">
    <property type="entry name" value="HAD-like_sf"/>
</dbReference>
<proteinExistence type="inferred from homology"/>
<evidence type="ECO:0000256" key="2">
    <source>
        <dbReference type="ARBA" id="ARBA00022801"/>
    </source>
</evidence>
<dbReference type="PANTHER" id="PTHR43316">
    <property type="entry name" value="HYDROLASE, HALOACID DELAHOGENASE-RELATED"/>
    <property type="match status" value="1"/>
</dbReference>
<dbReference type="SUPFAM" id="SSF56784">
    <property type="entry name" value="HAD-like"/>
    <property type="match status" value="1"/>
</dbReference>
<accession>A0ABN3MM07</accession>
<comment type="caution">
    <text evidence="3">The sequence shown here is derived from an EMBL/GenBank/DDBJ whole genome shotgun (WGS) entry which is preliminary data.</text>
</comment>
<comment type="similarity">
    <text evidence="1">Belongs to the HAD-like hydrolase superfamily. S-2-haloalkanoic acid dehalogenase family.</text>
</comment>
<sequence>MTHLSTSGPRDQGAARRPSLIIFDVNETLSDMAPVATRFSDVGLPEHLATTWFAALLRDGFALTVTADNPSFAELASDGLRLLLGEVGTDTERAVAHIMGGFAELPVHADVVAGIRALSDAGLRLVTLSNGATTVAQALFNRNDIASCFETLLSVQDAPAWKPAAAAYHHALEACQVKAEDAMLVAVHPWDIHGARKAGLATCWINRSGTTYPSMFLPADLQASSLNELAALLPHPPQ</sequence>
<dbReference type="InterPro" id="IPR006328">
    <property type="entry name" value="2-HAD"/>
</dbReference>
<evidence type="ECO:0000313" key="3">
    <source>
        <dbReference type="EMBL" id="GAA2502543.1"/>
    </source>
</evidence>
<dbReference type="SFLD" id="SFLDG01129">
    <property type="entry name" value="C1.5:_HAD__Beta-PGM__Phosphata"/>
    <property type="match status" value="1"/>
</dbReference>
<reference evidence="3 4" key="1">
    <citation type="journal article" date="2019" name="Int. J. Syst. Evol. Microbiol.">
        <title>The Global Catalogue of Microorganisms (GCM) 10K type strain sequencing project: providing services to taxonomists for standard genome sequencing and annotation.</title>
        <authorList>
            <consortium name="The Broad Institute Genomics Platform"/>
            <consortium name="The Broad Institute Genome Sequencing Center for Infectious Disease"/>
            <person name="Wu L."/>
            <person name="Ma J."/>
        </authorList>
    </citation>
    <scope>NUCLEOTIDE SEQUENCE [LARGE SCALE GENOMIC DNA]</scope>
    <source>
        <strain evidence="3 4">JCM 16259</strain>
    </source>
</reference>
<keyword evidence="2" id="KW-0378">Hydrolase</keyword>
<dbReference type="EMBL" id="BAAARE010000039">
    <property type="protein sequence ID" value="GAA2502543.1"/>
    <property type="molecule type" value="Genomic_DNA"/>
</dbReference>
<dbReference type="RefSeq" id="WP_344257428.1">
    <property type="nucleotide sequence ID" value="NZ_BAAARE010000039.1"/>
</dbReference>
<dbReference type="NCBIfam" id="TIGR01428">
    <property type="entry name" value="HAD_type_II"/>
    <property type="match status" value="1"/>
</dbReference>
<dbReference type="Proteomes" id="UP001500730">
    <property type="component" value="Unassembled WGS sequence"/>
</dbReference>
<protein>
    <submittedName>
        <fullName evidence="3">Haloacid dehalogenase type II</fullName>
    </submittedName>
</protein>